<protein>
    <recommendedName>
        <fullName evidence="10">Type II secretion system protein GspC N-terminal domain-containing protein</fullName>
    </recommendedName>
</protein>
<accession>A0A7C3W8N6</accession>
<organism evidence="11">
    <name type="scientific">Fundidesulfovibrio putealis</name>
    <dbReference type="NCBI Taxonomy" id="270496"/>
    <lineage>
        <taxon>Bacteria</taxon>
        <taxon>Pseudomonadati</taxon>
        <taxon>Thermodesulfobacteriota</taxon>
        <taxon>Desulfovibrionia</taxon>
        <taxon>Desulfovibrionales</taxon>
        <taxon>Desulfovibrionaceae</taxon>
        <taxon>Fundidesulfovibrio</taxon>
    </lineage>
</organism>
<feature type="region of interest" description="Disordered" evidence="9">
    <location>
        <begin position="37"/>
        <end position="65"/>
    </location>
</feature>
<evidence type="ECO:0000256" key="4">
    <source>
        <dbReference type="ARBA" id="ARBA00022519"/>
    </source>
</evidence>
<dbReference type="InterPro" id="IPR024961">
    <property type="entry name" value="T2SS_GspC_N"/>
</dbReference>
<evidence type="ECO:0000256" key="8">
    <source>
        <dbReference type="ARBA" id="ARBA00023136"/>
    </source>
</evidence>
<evidence type="ECO:0000256" key="3">
    <source>
        <dbReference type="ARBA" id="ARBA00022475"/>
    </source>
</evidence>
<dbReference type="Gene3D" id="2.30.30.830">
    <property type="match status" value="1"/>
</dbReference>
<keyword evidence="2" id="KW-0813">Transport</keyword>
<sequence>MSEYSLKALALALCAALMLGAVVNVFSALFSSDASLVPPAPRQAESAPQAPEQPTQPIPSARTDDSQAVIERNLFNLKKQEQAAPAQPQEQQPLPISPINYDLLGTAVHSDPQQSMAFFQEKSSRSPKAVGVGRALGDAVVVEIAQNYVVLQRNGQDEILKKKP</sequence>
<evidence type="ECO:0000259" key="10">
    <source>
        <dbReference type="Pfam" id="PF11356"/>
    </source>
</evidence>
<keyword evidence="6" id="KW-0653">Protein transport</keyword>
<name>A0A7C3W8N6_9BACT</name>
<keyword evidence="8" id="KW-0472">Membrane</keyword>
<evidence type="ECO:0000256" key="6">
    <source>
        <dbReference type="ARBA" id="ARBA00022927"/>
    </source>
</evidence>
<dbReference type="EMBL" id="DSRP01000220">
    <property type="protein sequence ID" value="HGG91941.1"/>
    <property type="molecule type" value="Genomic_DNA"/>
</dbReference>
<dbReference type="GO" id="GO:0005886">
    <property type="term" value="C:plasma membrane"/>
    <property type="evidence" value="ECO:0007669"/>
    <property type="project" value="UniProtKB-SubCell"/>
</dbReference>
<evidence type="ECO:0000256" key="7">
    <source>
        <dbReference type="ARBA" id="ARBA00022989"/>
    </source>
</evidence>
<keyword evidence="5" id="KW-0812">Transmembrane</keyword>
<evidence type="ECO:0000256" key="9">
    <source>
        <dbReference type="SAM" id="MobiDB-lite"/>
    </source>
</evidence>
<evidence type="ECO:0000256" key="2">
    <source>
        <dbReference type="ARBA" id="ARBA00022448"/>
    </source>
</evidence>
<dbReference type="GO" id="GO:0015031">
    <property type="term" value="P:protein transport"/>
    <property type="evidence" value="ECO:0007669"/>
    <property type="project" value="UniProtKB-KW"/>
</dbReference>
<reference evidence="11" key="1">
    <citation type="journal article" date="2020" name="mSystems">
        <title>Genome- and Community-Level Interaction Insights into Carbon Utilization and Element Cycling Functions of Hydrothermarchaeota in Hydrothermal Sediment.</title>
        <authorList>
            <person name="Zhou Z."/>
            <person name="Liu Y."/>
            <person name="Xu W."/>
            <person name="Pan J."/>
            <person name="Luo Z.H."/>
            <person name="Li M."/>
        </authorList>
    </citation>
    <scope>NUCLEOTIDE SEQUENCE [LARGE SCALE GENOMIC DNA]</scope>
    <source>
        <strain evidence="11">SpSt-413</strain>
    </source>
</reference>
<dbReference type="Pfam" id="PF11356">
    <property type="entry name" value="T2SSC"/>
    <property type="match status" value="1"/>
</dbReference>
<evidence type="ECO:0000313" key="11">
    <source>
        <dbReference type="EMBL" id="HGG91941.1"/>
    </source>
</evidence>
<keyword evidence="7" id="KW-1133">Transmembrane helix</keyword>
<evidence type="ECO:0000256" key="1">
    <source>
        <dbReference type="ARBA" id="ARBA00004533"/>
    </source>
</evidence>
<dbReference type="AlphaFoldDB" id="A0A7C3W8N6"/>
<proteinExistence type="predicted"/>
<evidence type="ECO:0000256" key="5">
    <source>
        <dbReference type="ARBA" id="ARBA00022692"/>
    </source>
</evidence>
<gene>
    <name evidence="11" type="ORF">ENR59_03195</name>
</gene>
<comment type="subcellular location">
    <subcellularLocation>
        <location evidence="1">Cell inner membrane</location>
    </subcellularLocation>
</comment>
<comment type="caution">
    <text evidence="11">The sequence shown here is derived from an EMBL/GenBank/DDBJ whole genome shotgun (WGS) entry which is preliminary data.</text>
</comment>
<keyword evidence="4" id="KW-0997">Cell inner membrane</keyword>
<feature type="domain" description="Type II secretion system protein GspC N-terminal" evidence="10">
    <location>
        <begin position="16"/>
        <end position="160"/>
    </location>
</feature>
<keyword evidence="3" id="KW-1003">Cell membrane</keyword>